<dbReference type="EMBL" id="CACVBM020001186">
    <property type="protein sequence ID" value="CAA7038105.1"/>
    <property type="molecule type" value="Genomic_DNA"/>
</dbReference>
<comment type="caution">
    <text evidence="2">The sequence shown here is derived from an EMBL/GenBank/DDBJ whole genome shotgun (WGS) entry which is preliminary data.</text>
</comment>
<keyword evidence="3" id="KW-1185">Reference proteome</keyword>
<feature type="region of interest" description="Disordered" evidence="1">
    <location>
        <begin position="1"/>
        <end position="86"/>
    </location>
</feature>
<evidence type="ECO:0000313" key="3">
    <source>
        <dbReference type="Proteomes" id="UP000467841"/>
    </source>
</evidence>
<feature type="region of interest" description="Disordered" evidence="1">
    <location>
        <begin position="109"/>
        <end position="129"/>
    </location>
</feature>
<evidence type="ECO:0000256" key="1">
    <source>
        <dbReference type="SAM" id="MobiDB-lite"/>
    </source>
</evidence>
<evidence type="ECO:0000313" key="2">
    <source>
        <dbReference type="EMBL" id="CAA7038105.1"/>
    </source>
</evidence>
<accession>A0A6D2JEI1</accession>
<dbReference type="AlphaFoldDB" id="A0A6D2JEI1"/>
<proteinExistence type="predicted"/>
<feature type="compositionally biased region" description="Acidic residues" evidence="1">
    <location>
        <begin position="117"/>
        <end position="129"/>
    </location>
</feature>
<feature type="compositionally biased region" description="Basic and acidic residues" evidence="1">
    <location>
        <begin position="61"/>
        <end position="86"/>
    </location>
</feature>
<gene>
    <name evidence="2" type="ORF">MERR_LOCUS25340</name>
</gene>
<organism evidence="2 3">
    <name type="scientific">Microthlaspi erraticum</name>
    <dbReference type="NCBI Taxonomy" id="1685480"/>
    <lineage>
        <taxon>Eukaryota</taxon>
        <taxon>Viridiplantae</taxon>
        <taxon>Streptophyta</taxon>
        <taxon>Embryophyta</taxon>
        <taxon>Tracheophyta</taxon>
        <taxon>Spermatophyta</taxon>
        <taxon>Magnoliopsida</taxon>
        <taxon>eudicotyledons</taxon>
        <taxon>Gunneridae</taxon>
        <taxon>Pentapetalae</taxon>
        <taxon>rosids</taxon>
        <taxon>malvids</taxon>
        <taxon>Brassicales</taxon>
        <taxon>Brassicaceae</taxon>
        <taxon>Coluteocarpeae</taxon>
        <taxon>Microthlaspi</taxon>
    </lineage>
</organism>
<sequence>MDSVFRSATEKLEREHRESKESGIVELERQRKADDAATRQREAVEASQRARRLQEALEAPMRVEDNLGEGTEHRGEMREEAKVDRLSDEDAQRLVAYYIDLMQQQDVAEDGAPVAGGEEEEEEVCYQED</sequence>
<feature type="compositionally biased region" description="Basic and acidic residues" evidence="1">
    <location>
        <begin position="8"/>
        <end position="44"/>
    </location>
</feature>
<name>A0A6D2JEI1_9BRAS</name>
<dbReference type="Proteomes" id="UP000467841">
    <property type="component" value="Unassembled WGS sequence"/>
</dbReference>
<dbReference type="OrthoDB" id="1101155at2759"/>
<protein>
    <submittedName>
        <fullName evidence="2">Uncharacterized protein</fullName>
    </submittedName>
</protein>
<reference evidence="2" key="1">
    <citation type="submission" date="2020-01" db="EMBL/GenBank/DDBJ databases">
        <authorList>
            <person name="Mishra B."/>
        </authorList>
    </citation>
    <scope>NUCLEOTIDE SEQUENCE [LARGE SCALE GENOMIC DNA]</scope>
</reference>